<dbReference type="FunFam" id="3.40.50.300:FF:000947">
    <property type="entry name" value="DNA repair protein RAD50"/>
    <property type="match status" value="1"/>
</dbReference>
<feature type="coiled-coil region" evidence="20">
    <location>
        <begin position="748"/>
        <end position="912"/>
    </location>
</feature>
<evidence type="ECO:0000256" key="5">
    <source>
        <dbReference type="ARBA" id="ARBA00017893"/>
    </source>
</evidence>
<dbReference type="GO" id="GO:0030870">
    <property type="term" value="C:Mre11 complex"/>
    <property type="evidence" value="ECO:0007669"/>
    <property type="project" value="InterPro"/>
</dbReference>
<feature type="domain" description="Zinc-hook" evidence="21">
    <location>
        <begin position="639"/>
        <end position="735"/>
    </location>
</feature>
<evidence type="ECO:0000256" key="2">
    <source>
        <dbReference type="ARBA" id="ARBA00004123"/>
    </source>
</evidence>
<organism evidence="22 23">
    <name type="scientific">Powellomyces hirtus</name>
    <dbReference type="NCBI Taxonomy" id="109895"/>
    <lineage>
        <taxon>Eukaryota</taxon>
        <taxon>Fungi</taxon>
        <taxon>Fungi incertae sedis</taxon>
        <taxon>Chytridiomycota</taxon>
        <taxon>Chytridiomycota incertae sedis</taxon>
        <taxon>Chytridiomycetes</taxon>
        <taxon>Spizellomycetales</taxon>
        <taxon>Powellomycetaceae</taxon>
        <taxon>Powellomyces</taxon>
    </lineage>
</organism>
<dbReference type="GO" id="GO:0070192">
    <property type="term" value="P:chromosome organization involved in meiotic cell cycle"/>
    <property type="evidence" value="ECO:0007669"/>
    <property type="project" value="TreeGrafter"/>
</dbReference>
<dbReference type="PROSITE" id="PS51131">
    <property type="entry name" value="ZN_HOOK"/>
    <property type="match status" value="1"/>
</dbReference>
<dbReference type="GO" id="GO:0005524">
    <property type="term" value="F:ATP binding"/>
    <property type="evidence" value="ECO:0007669"/>
    <property type="project" value="UniProtKB-KW"/>
</dbReference>
<feature type="binding site" evidence="19">
    <location>
        <position position="683"/>
    </location>
    <ligand>
        <name>Zn(2+)</name>
        <dbReference type="ChEBI" id="CHEBI:29105"/>
    </ligand>
</feature>
<comment type="catalytic activity">
    <reaction evidence="18">
        <text>ATP + H2O = ADP + phosphate + H(+)</text>
        <dbReference type="Rhea" id="RHEA:13065"/>
        <dbReference type="ChEBI" id="CHEBI:15377"/>
        <dbReference type="ChEBI" id="CHEBI:15378"/>
        <dbReference type="ChEBI" id="CHEBI:30616"/>
        <dbReference type="ChEBI" id="CHEBI:43474"/>
        <dbReference type="ChEBI" id="CHEBI:456216"/>
    </reaction>
</comment>
<feature type="coiled-coil region" evidence="20">
    <location>
        <begin position="422"/>
        <end position="611"/>
    </location>
</feature>
<comment type="caution">
    <text evidence="22">The sequence shown here is derived from an EMBL/GenBank/DDBJ whole genome shotgun (WGS) entry which is preliminary data.</text>
</comment>
<evidence type="ECO:0000256" key="17">
    <source>
        <dbReference type="ARBA" id="ARBA00023254"/>
    </source>
</evidence>
<evidence type="ECO:0000256" key="14">
    <source>
        <dbReference type="ARBA" id="ARBA00023054"/>
    </source>
</evidence>
<keyword evidence="11 19" id="KW-0862">Zinc</keyword>
<feature type="coiled-coil region" evidence="20">
    <location>
        <begin position="981"/>
        <end position="1099"/>
    </location>
</feature>
<name>A0A507EET9_9FUNG</name>
<keyword evidence="8" id="KW-0547">Nucleotide-binding</keyword>
<dbReference type="GO" id="GO:0003691">
    <property type="term" value="F:double-stranded telomeric DNA binding"/>
    <property type="evidence" value="ECO:0007669"/>
    <property type="project" value="TreeGrafter"/>
</dbReference>
<evidence type="ECO:0000256" key="13">
    <source>
        <dbReference type="ARBA" id="ARBA00022842"/>
    </source>
</evidence>
<evidence type="ECO:0000256" key="11">
    <source>
        <dbReference type="ARBA" id="ARBA00022833"/>
    </source>
</evidence>
<dbReference type="InterPro" id="IPR013134">
    <property type="entry name" value="Zn_hook_RAD50"/>
</dbReference>
<keyword evidence="13" id="KW-0460">Magnesium</keyword>
<dbReference type="Proteomes" id="UP000318582">
    <property type="component" value="Unassembled WGS sequence"/>
</dbReference>
<protein>
    <recommendedName>
        <fullName evidence="5">DNA repair protein RAD50</fullName>
    </recommendedName>
</protein>
<dbReference type="GO" id="GO:0000794">
    <property type="term" value="C:condensed nuclear chromosome"/>
    <property type="evidence" value="ECO:0007669"/>
    <property type="project" value="TreeGrafter"/>
</dbReference>
<comment type="subcellular location">
    <subcellularLocation>
        <location evidence="3">Chromosome</location>
    </subcellularLocation>
    <subcellularLocation>
        <location evidence="2">Nucleus</location>
    </subcellularLocation>
</comment>
<dbReference type="NCBIfam" id="TIGR00606">
    <property type="entry name" value="rad50"/>
    <property type="match status" value="1"/>
</dbReference>
<dbReference type="PANTHER" id="PTHR18867:SF12">
    <property type="entry name" value="DNA REPAIR PROTEIN RAD50"/>
    <property type="match status" value="1"/>
</dbReference>
<keyword evidence="10" id="KW-0378">Hydrolase</keyword>
<dbReference type="GO" id="GO:0000722">
    <property type="term" value="P:telomere maintenance via recombination"/>
    <property type="evidence" value="ECO:0007669"/>
    <property type="project" value="TreeGrafter"/>
</dbReference>
<evidence type="ECO:0000256" key="10">
    <source>
        <dbReference type="ARBA" id="ARBA00022801"/>
    </source>
</evidence>
<comment type="cofactor">
    <cofactor evidence="1">
        <name>Zn(2+)</name>
        <dbReference type="ChEBI" id="CHEBI:29105"/>
    </cofactor>
</comment>
<keyword evidence="7 19" id="KW-0479">Metal-binding</keyword>
<reference evidence="22 23" key="1">
    <citation type="journal article" date="2019" name="Sci. Rep.">
        <title>Comparative genomics of chytrid fungi reveal insights into the obligate biotrophic and pathogenic lifestyle of Synchytrium endobioticum.</title>
        <authorList>
            <person name="van de Vossenberg B.T.L.H."/>
            <person name="Warris S."/>
            <person name="Nguyen H.D.T."/>
            <person name="van Gent-Pelzer M.P.E."/>
            <person name="Joly D.L."/>
            <person name="van de Geest H.C."/>
            <person name="Bonants P.J.M."/>
            <person name="Smith D.S."/>
            <person name="Levesque C.A."/>
            <person name="van der Lee T.A.J."/>
        </authorList>
    </citation>
    <scope>NUCLEOTIDE SEQUENCE [LARGE SCALE GENOMIC DNA]</scope>
    <source>
        <strain evidence="22 23">CBS 809.83</strain>
    </source>
</reference>
<accession>A0A507EET9</accession>
<evidence type="ECO:0000313" key="22">
    <source>
        <dbReference type="EMBL" id="TPX61917.1"/>
    </source>
</evidence>
<dbReference type="GO" id="GO:0051880">
    <property type="term" value="F:G-quadruplex DNA binding"/>
    <property type="evidence" value="ECO:0007669"/>
    <property type="project" value="TreeGrafter"/>
</dbReference>
<dbReference type="InterPro" id="IPR038729">
    <property type="entry name" value="Rad50/SbcC_AAA"/>
</dbReference>
<evidence type="ECO:0000256" key="15">
    <source>
        <dbReference type="ARBA" id="ARBA00023204"/>
    </source>
</evidence>
<evidence type="ECO:0000259" key="21">
    <source>
        <dbReference type="PROSITE" id="PS51131"/>
    </source>
</evidence>
<comment type="similarity">
    <text evidence="4">Belongs to the SMC family. RAD50 subfamily.</text>
</comment>
<keyword evidence="16" id="KW-0539">Nucleus</keyword>
<dbReference type="STRING" id="109895.A0A507EET9"/>
<dbReference type="InterPro" id="IPR027417">
    <property type="entry name" value="P-loop_NTPase"/>
</dbReference>
<keyword evidence="23" id="KW-1185">Reference proteome</keyword>
<evidence type="ECO:0000256" key="9">
    <source>
        <dbReference type="ARBA" id="ARBA00022763"/>
    </source>
</evidence>
<dbReference type="Pfam" id="PF13476">
    <property type="entry name" value="AAA_23"/>
    <property type="match status" value="1"/>
</dbReference>
<dbReference type="GO" id="GO:0007004">
    <property type="term" value="P:telomere maintenance via telomerase"/>
    <property type="evidence" value="ECO:0007669"/>
    <property type="project" value="TreeGrafter"/>
</dbReference>
<keyword evidence="9" id="KW-0227">DNA damage</keyword>
<feature type="binding site" evidence="19">
    <location>
        <position position="686"/>
    </location>
    <ligand>
        <name>Zn(2+)</name>
        <dbReference type="ChEBI" id="CHEBI:29105"/>
    </ligand>
</feature>
<evidence type="ECO:0000256" key="6">
    <source>
        <dbReference type="ARBA" id="ARBA00022454"/>
    </source>
</evidence>
<feature type="coiled-coil region" evidence="20">
    <location>
        <begin position="280"/>
        <end position="342"/>
    </location>
</feature>
<dbReference type="GO" id="GO:0046872">
    <property type="term" value="F:metal ion binding"/>
    <property type="evidence" value="ECO:0007669"/>
    <property type="project" value="UniProtKB-UniRule"/>
</dbReference>
<keyword evidence="6" id="KW-0158">Chromosome</keyword>
<evidence type="ECO:0000313" key="23">
    <source>
        <dbReference type="Proteomes" id="UP000318582"/>
    </source>
</evidence>
<dbReference type="GO" id="GO:0043047">
    <property type="term" value="F:single-stranded telomeric DNA binding"/>
    <property type="evidence" value="ECO:0007669"/>
    <property type="project" value="TreeGrafter"/>
</dbReference>
<dbReference type="Pfam" id="PF04423">
    <property type="entry name" value="Rad50_zn_hook"/>
    <property type="match status" value="1"/>
</dbReference>
<sequence length="1305" mass="150352">MSQIDKLLIRGIRSFDPNVANVIEFYTPLTIIIGHNGAGKTTIIECLKYATTGATPPNSKNGAFIHDPKLAHETEVKAQVKLRFKNVNRREMVCTRSMSLTQTKKGVQQKTLESVLLTKDPETGENHSLSTKCAELDAELPLQLGVSAAILDNVIFCHQEESFWPLSEPSVLKKKFDEIFASTRYTKALDNIKTLRKEQVIQLKLSEKDLDNLKANKAKAERVREELSTVESKLSHAQERIESLDGGEIAETVEQMEGLMKQQEMVQKLFLNIKQSTMERDMRQKTMEELKANLQEYQESDAELEELLAEYEQSLNSKQSEQLAIEQKIAGLTEDLTNLQAEQQAQLTTKGRLEAERKAYDSRLQEREALVKNLIAEHKFSGFNSTNVSAGDIERFTRKLRSDIEARKSDLDAAKGENRRKENLMMNEIQRLKTEMASVEETKKMTRRQIDAHRTKISGHMKNMQDMRITRADIDELERTLKDQEFQLDAARREMDLNNTDAKQHKLNQEAQALEITSNQLSEEMIMLSAQGESRARLCMKKSEQERKQEALTRTMSSAEADFQVLLRHKPAPHLMEGEVDKLLSDKQNSVRHIEEQVERDNRKLASVETQIGMARNNLTRKTFELNDRLSRVKAVTGDDNFNTAVARIEESVIEKRDELASMRSAGSMYVKFIKKYKDNGCCPLCVRGFERSEGEKFATKLQAILDRIPEASKAAEIDLADVEKKRSALLNLRTDWDDAERLEKVEIPEIRKRLAEYESEKDKLLSEIEDNNSTLAVLSLEKDEAASLHRKVQDILKQQKEIENLNSEVEIIQGSLRSTGSTKTMEDVRKENEQLQMQSANLRRDIHRLESERSLKQTELQTLEKRVRDVREQLQKSNFQFLKREELQNAIVELKSEIEQLQREIEGADAMAAERLPIVREKEGELSLCRKHSNRVEEEHGRGISALQHSMLQLESVNTDITRYMEQGGEHLLGRCISDLQSAEKRISQAQETIAALTEEMQVIRDQRADVRNLRRQIDDNLKYRTLKRDCATLERKIVDLEQRVAESNQGSVTNQYNRLKQKHERLVGERAGLVGESKQMQEQVRRLQRELQGDYRDIEEKYRKQLIDLKTEEMANHDLEKYAKALDNAIMKYHSMKMDEINKIIRELWVNTYQGNDIDTIEIRSDNENVTGNRQYNYRVVMLKGDTTLDMRGRCSAGQKVLTSLIIRLALAETFCLNCGILALDEPTTNLDRDNIESLAESLANIINLRRQQANFQLLIITHDEEFMHLLGKSEYADYYWRVSKDEEYVDCGAKSLDNHVRD</sequence>
<dbReference type="EMBL" id="QEAQ01000005">
    <property type="protein sequence ID" value="TPX61917.1"/>
    <property type="molecule type" value="Genomic_DNA"/>
</dbReference>
<dbReference type="Gene3D" id="1.10.287.1490">
    <property type="match status" value="1"/>
</dbReference>
<keyword evidence="12" id="KW-0067">ATP-binding</keyword>
<proteinExistence type="inferred from homology"/>
<gene>
    <name evidence="22" type="ORF">PhCBS80983_g00763</name>
</gene>
<evidence type="ECO:0000256" key="8">
    <source>
        <dbReference type="ARBA" id="ARBA00022741"/>
    </source>
</evidence>
<evidence type="ECO:0000256" key="1">
    <source>
        <dbReference type="ARBA" id="ARBA00001947"/>
    </source>
</evidence>
<keyword evidence="15" id="KW-0234">DNA repair</keyword>
<dbReference type="Gene3D" id="3.40.50.300">
    <property type="entry name" value="P-loop containing nucleotide triphosphate hydrolases"/>
    <property type="match status" value="2"/>
</dbReference>
<dbReference type="SUPFAM" id="SSF52540">
    <property type="entry name" value="P-loop containing nucleoside triphosphate hydrolases"/>
    <property type="match status" value="1"/>
</dbReference>
<dbReference type="PANTHER" id="PTHR18867">
    <property type="entry name" value="RAD50"/>
    <property type="match status" value="1"/>
</dbReference>
<feature type="coiled-coil region" evidence="20">
    <location>
        <begin position="196"/>
        <end position="240"/>
    </location>
</feature>
<dbReference type="GO" id="GO:0016887">
    <property type="term" value="F:ATP hydrolysis activity"/>
    <property type="evidence" value="ECO:0007669"/>
    <property type="project" value="InterPro"/>
</dbReference>
<evidence type="ECO:0000256" key="12">
    <source>
        <dbReference type="ARBA" id="ARBA00022840"/>
    </source>
</evidence>
<evidence type="ECO:0000256" key="3">
    <source>
        <dbReference type="ARBA" id="ARBA00004286"/>
    </source>
</evidence>
<evidence type="ECO:0000256" key="20">
    <source>
        <dbReference type="SAM" id="Coils"/>
    </source>
</evidence>
<evidence type="ECO:0000256" key="18">
    <source>
        <dbReference type="ARBA" id="ARBA00049360"/>
    </source>
</evidence>
<evidence type="ECO:0000256" key="16">
    <source>
        <dbReference type="ARBA" id="ARBA00023242"/>
    </source>
</evidence>
<keyword evidence="17" id="KW-0469">Meiosis</keyword>
<dbReference type="GO" id="GO:0006302">
    <property type="term" value="P:double-strand break repair"/>
    <property type="evidence" value="ECO:0007669"/>
    <property type="project" value="InterPro"/>
</dbReference>
<dbReference type="InterPro" id="IPR004584">
    <property type="entry name" value="Rad50_eukaryotes"/>
</dbReference>
<evidence type="ECO:0000256" key="4">
    <source>
        <dbReference type="ARBA" id="ARBA00009439"/>
    </source>
</evidence>
<keyword evidence="14 20" id="KW-0175">Coiled coil</keyword>
<dbReference type="FunFam" id="3.40.50.300:FF:001195">
    <property type="entry name" value="DNA repair protein rad50"/>
    <property type="match status" value="1"/>
</dbReference>
<evidence type="ECO:0000256" key="19">
    <source>
        <dbReference type="PROSITE-ProRule" id="PRU00471"/>
    </source>
</evidence>
<dbReference type="Pfam" id="PF13558">
    <property type="entry name" value="SbcC_Walker_B"/>
    <property type="match status" value="1"/>
</dbReference>
<evidence type="ECO:0000256" key="7">
    <source>
        <dbReference type="ARBA" id="ARBA00022723"/>
    </source>
</evidence>